<dbReference type="Gene3D" id="1.10.10.10">
    <property type="entry name" value="Winged helix-like DNA-binding domain superfamily/Winged helix DNA-binding domain"/>
    <property type="match status" value="1"/>
</dbReference>
<evidence type="ECO:0000256" key="1">
    <source>
        <dbReference type="SAM" id="MobiDB-lite"/>
    </source>
</evidence>
<reference evidence="2 3" key="1">
    <citation type="submission" date="2016-05" db="EMBL/GenBank/DDBJ databases">
        <title>Bacillus thuringiensis and Bacillus weihenstephanensis as novel biocontrol agents of wilt causing Verticillium species.</title>
        <authorList>
            <person name="Hollensteiner J."/>
            <person name="Wemheuer F."/>
            <person name="Harting R."/>
            <person name="Kolarzyk A."/>
            <person name="Diaz-Valerio S."/>
            <person name="Poehlein A."/>
            <person name="Brzuszkiewicz E."/>
            <person name="Nesemann K."/>
            <person name="Braus-Stromeyer S."/>
            <person name="Braus G."/>
            <person name="Daniel R."/>
            <person name="Liesegang H."/>
        </authorList>
    </citation>
    <scope>NUCLEOTIDE SEQUENCE [LARGE SCALE GENOMIC DNA]</scope>
    <source>
        <strain evidence="2 3">GOE8</strain>
    </source>
</reference>
<name>A0A1E8BBW0_BACMY</name>
<proteinExistence type="predicted"/>
<feature type="compositionally biased region" description="Basic and acidic residues" evidence="1">
    <location>
        <begin position="22"/>
        <end position="34"/>
    </location>
</feature>
<protein>
    <recommendedName>
        <fullName evidence="4">Rep protein</fullName>
    </recommendedName>
</protein>
<dbReference type="AlphaFoldDB" id="A0A1E8BBW0"/>
<evidence type="ECO:0000313" key="3">
    <source>
        <dbReference type="Proteomes" id="UP000175706"/>
    </source>
</evidence>
<evidence type="ECO:0008006" key="4">
    <source>
        <dbReference type="Google" id="ProtNLM"/>
    </source>
</evidence>
<accession>A0A1E8BBW0</accession>
<evidence type="ECO:0000313" key="2">
    <source>
        <dbReference type="EMBL" id="OFD83299.1"/>
    </source>
</evidence>
<sequence length="229" mass="26520">MKDENEQALGQALNQANRNARKRDLEKDGKQRDQAEELKKSLLQQLKELTGEDHYVGTNKDPFAGEPFNQVMHRNLDLLNSIGYLTQAEESFLFRIQAYLEFRSNVIICRDDKFKRKRKNAEEDYELPKAATVSEIAEMIGKSREKTSLVMNSLKKKEILLNPEGAGQIIENGRTVSPRTWVVNPYIMICAPRKNEVKLDKLTMRLFQYSLKNLKDQNGKKVKLPARFF</sequence>
<gene>
    <name evidence="2" type="ORF">BWGOE8_09950</name>
</gene>
<dbReference type="Proteomes" id="UP000175706">
    <property type="component" value="Unassembled WGS sequence"/>
</dbReference>
<comment type="caution">
    <text evidence="2">The sequence shown here is derived from an EMBL/GenBank/DDBJ whole genome shotgun (WGS) entry which is preliminary data.</text>
</comment>
<dbReference type="InterPro" id="IPR036388">
    <property type="entry name" value="WH-like_DNA-bd_sf"/>
</dbReference>
<dbReference type="RefSeq" id="WP_070141133.1">
    <property type="nucleotide sequence ID" value="NZ_LXLT01000016.1"/>
</dbReference>
<dbReference type="PATRIC" id="fig|86662.25.peg.964"/>
<feature type="region of interest" description="Disordered" evidence="1">
    <location>
        <begin position="1"/>
        <end position="34"/>
    </location>
</feature>
<dbReference type="EMBL" id="LXLT01000016">
    <property type="protein sequence ID" value="OFD83299.1"/>
    <property type="molecule type" value="Genomic_DNA"/>
</dbReference>
<organism evidence="2 3">
    <name type="scientific">Bacillus mycoides</name>
    <dbReference type="NCBI Taxonomy" id="1405"/>
    <lineage>
        <taxon>Bacteria</taxon>
        <taxon>Bacillati</taxon>
        <taxon>Bacillota</taxon>
        <taxon>Bacilli</taxon>
        <taxon>Bacillales</taxon>
        <taxon>Bacillaceae</taxon>
        <taxon>Bacillus</taxon>
        <taxon>Bacillus cereus group</taxon>
    </lineage>
</organism>